<comment type="similarity">
    <text evidence="1">Belongs to the cytochrome P450 family.</text>
</comment>
<dbReference type="GO" id="GO:0004497">
    <property type="term" value="F:monooxygenase activity"/>
    <property type="evidence" value="ECO:0007669"/>
    <property type="project" value="UniProtKB-KW"/>
</dbReference>
<evidence type="ECO:0000256" key="2">
    <source>
        <dbReference type="ARBA" id="ARBA00022617"/>
    </source>
</evidence>
<dbReference type="Proteomes" id="UP001168877">
    <property type="component" value="Unassembled WGS sequence"/>
</dbReference>
<evidence type="ECO:0000313" key="7">
    <source>
        <dbReference type="EMBL" id="KAK0600917.1"/>
    </source>
</evidence>
<dbReference type="GO" id="GO:0046872">
    <property type="term" value="F:metal ion binding"/>
    <property type="evidence" value="ECO:0007669"/>
    <property type="project" value="UniProtKB-KW"/>
</dbReference>
<evidence type="ECO:0000256" key="3">
    <source>
        <dbReference type="ARBA" id="ARBA00022723"/>
    </source>
</evidence>
<comment type="caution">
    <text evidence="7">The sequence shown here is derived from an EMBL/GenBank/DDBJ whole genome shotgun (WGS) entry which is preliminary data.</text>
</comment>
<proteinExistence type="inferred from homology"/>
<dbReference type="PANTHER" id="PTHR47953:SF5">
    <property type="entry name" value="CYTOCHROME P450 71AV8-LIKE"/>
    <property type="match status" value="1"/>
</dbReference>
<dbReference type="InterPro" id="IPR052306">
    <property type="entry name" value="CYP450_71D"/>
</dbReference>
<evidence type="ECO:0000256" key="4">
    <source>
        <dbReference type="ARBA" id="ARBA00023002"/>
    </source>
</evidence>
<evidence type="ECO:0000256" key="5">
    <source>
        <dbReference type="ARBA" id="ARBA00023004"/>
    </source>
</evidence>
<evidence type="ECO:0000313" key="8">
    <source>
        <dbReference type="Proteomes" id="UP001168877"/>
    </source>
</evidence>
<keyword evidence="3" id="KW-0479">Metal-binding</keyword>
<accession>A0AA39T2V2</accession>
<reference evidence="7" key="2">
    <citation type="submission" date="2023-06" db="EMBL/GenBank/DDBJ databases">
        <authorList>
            <person name="Swenson N.G."/>
            <person name="Wegrzyn J.L."/>
            <person name="Mcevoy S.L."/>
        </authorList>
    </citation>
    <scope>NUCLEOTIDE SEQUENCE</scope>
    <source>
        <strain evidence="7">NS2018</strain>
        <tissue evidence="7">Leaf</tissue>
    </source>
</reference>
<dbReference type="PANTHER" id="PTHR47953">
    <property type="entry name" value="OS08G0105600 PROTEIN"/>
    <property type="match status" value="1"/>
</dbReference>
<keyword evidence="2" id="KW-0349">Heme</keyword>
<keyword evidence="8" id="KW-1185">Reference proteome</keyword>
<gene>
    <name evidence="7" type="ORF">LWI29_019575</name>
</gene>
<protein>
    <submittedName>
        <fullName evidence="7">Uncharacterized protein</fullName>
    </submittedName>
</protein>
<keyword evidence="6" id="KW-0503">Monooxygenase</keyword>
<evidence type="ECO:0000256" key="1">
    <source>
        <dbReference type="ARBA" id="ARBA00010617"/>
    </source>
</evidence>
<keyword evidence="4" id="KW-0560">Oxidoreductase</keyword>
<name>A0AA39T2V2_ACESA</name>
<organism evidence="7 8">
    <name type="scientific">Acer saccharum</name>
    <name type="common">Sugar maple</name>
    <dbReference type="NCBI Taxonomy" id="4024"/>
    <lineage>
        <taxon>Eukaryota</taxon>
        <taxon>Viridiplantae</taxon>
        <taxon>Streptophyta</taxon>
        <taxon>Embryophyta</taxon>
        <taxon>Tracheophyta</taxon>
        <taxon>Spermatophyta</taxon>
        <taxon>Magnoliopsida</taxon>
        <taxon>eudicotyledons</taxon>
        <taxon>Gunneridae</taxon>
        <taxon>Pentapetalae</taxon>
        <taxon>rosids</taxon>
        <taxon>malvids</taxon>
        <taxon>Sapindales</taxon>
        <taxon>Sapindaceae</taxon>
        <taxon>Hippocastanoideae</taxon>
        <taxon>Acereae</taxon>
        <taxon>Acer</taxon>
    </lineage>
</organism>
<keyword evidence="5" id="KW-0408">Iron</keyword>
<dbReference type="AlphaFoldDB" id="A0AA39T2V2"/>
<sequence>MFPSVKLLQVISRMTSELQRVCQEADKILDSIVNEHTTRKAMGTIGDGEEDDLVDVLLNIQDKGDLDVPLTTENIKAVIQGRCKDREGFILVSEKILELSVRFSLADVFPSIKLLEILSEMTSELEKQHRKAGKIVDNIINEHRERKLTGKLMLSFR</sequence>
<dbReference type="EMBL" id="JAUESC010000003">
    <property type="protein sequence ID" value="KAK0600917.1"/>
    <property type="molecule type" value="Genomic_DNA"/>
</dbReference>
<reference evidence="7" key="1">
    <citation type="journal article" date="2022" name="Plant J.">
        <title>Strategies of tolerance reflected in two North American maple genomes.</title>
        <authorList>
            <person name="McEvoy S.L."/>
            <person name="Sezen U.U."/>
            <person name="Trouern-Trend A."/>
            <person name="McMahon S.M."/>
            <person name="Schaberg P.G."/>
            <person name="Yang J."/>
            <person name="Wegrzyn J.L."/>
            <person name="Swenson N.G."/>
        </authorList>
    </citation>
    <scope>NUCLEOTIDE SEQUENCE</scope>
    <source>
        <strain evidence="7">NS2018</strain>
    </source>
</reference>
<evidence type="ECO:0000256" key="6">
    <source>
        <dbReference type="ARBA" id="ARBA00023033"/>
    </source>
</evidence>